<dbReference type="InterPro" id="IPR037049">
    <property type="entry name" value="DUF1214_C_sf"/>
</dbReference>
<dbReference type="Proteomes" id="UP000294881">
    <property type="component" value="Unassembled WGS sequence"/>
</dbReference>
<dbReference type="OrthoDB" id="272779at2"/>
<comment type="caution">
    <text evidence="4">The sequence shown here is derived from an EMBL/GenBank/DDBJ whole genome shotgun (WGS) entry which is preliminary data.</text>
</comment>
<dbReference type="Gene3D" id="2.60.40.1610">
    <property type="entry name" value="Domain of unknown function DUF1254"/>
    <property type="match status" value="1"/>
</dbReference>
<dbReference type="PANTHER" id="PTHR36509">
    <property type="entry name" value="BLL3101 PROTEIN"/>
    <property type="match status" value="1"/>
</dbReference>
<dbReference type="Pfam" id="PF06863">
    <property type="entry name" value="DUF1254"/>
    <property type="match status" value="1"/>
</dbReference>
<dbReference type="InterPro" id="IPR037050">
    <property type="entry name" value="DUF1254_sf"/>
</dbReference>
<reference evidence="4 5" key="1">
    <citation type="submission" date="2019-03" db="EMBL/GenBank/DDBJ databases">
        <title>Genomic Encyclopedia of Type Strains, Phase IV (KMG-IV): sequencing the most valuable type-strain genomes for metagenomic binning, comparative biology and taxonomic classification.</title>
        <authorList>
            <person name="Goeker M."/>
        </authorList>
    </citation>
    <scope>NUCLEOTIDE SEQUENCE [LARGE SCALE GENOMIC DNA]</scope>
    <source>
        <strain evidence="4 5">DSM 22958</strain>
    </source>
</reference>
<keyword evidence="1" id="KW-0732">Signal</keyword>
<feature type="domain" description="DUF1254" evidence="3">
    <location>
        <begin position="87"/>
        <end position="215"/>
    </location>
</feature>
<evidence type="ECO:0000313" key="4">
    <source>
        <dbReference type="EMBL" id="TCO13361.1"/>
    </source>
</evidence>
<evidence type="ECO:0000259" key="2">
    <source>
        <dbReference type="Pfam" id="PF06742"/>
    </source>
</evidence>
<dbReference type="InterPro" id="IPR010621">
    <property type="entry name" value="DUF1214"/>
</dbReference>
<dbReference type="EMBL" id="SLWL01000006">
    <property type="protein sequence ID" value="TCO13361.1"/>
    <property type="molecule type" value="Genomic_DNA"/>
</dbReference>
<feature type="chain" id="PRO_5020825968" description="DUF1254 domain-containing protein" evidence="1">
    <location>
        <begin position="20"/>
        <end position="489"/>
    </location>
</feature>
<protein>
    <recommendedName>
        <fullName evidence="6">DUF1254 domain-containing protein</fullName>
    </recommendedName>
</protein>
<dbReference type="InterPro" id="IPR010679">
    <property type="entry name" value="DUF1254"/>
</dbReference>
<dbReference type="PANTHER" id="PTHR36509:SF3">
    <property type="entry name" value="SIGNAL PEPTIDE PROTEIN"/>
    <property type="match status" value="1"/>
</dbReference>
<name>A0A4R2GSP2_9HYPH</name>
<keyword evidence="5" id="KW-1185">Reference proteome</keyword>
<feature type="signal peptide" evidence="1">
    <location>
        <begin position="1"/>
        <end position="19"/>
    </location>
</feature>
<evidence type="ECO:0000313" key="5">
    <source>
        <dbReference type="Proteomes" id="UP000294881"/>
    </source>
</evidence>
<proteinExistence type="predicted"/>
<dbReference type="SUPFAM" id="SSF160935">
    <property type="entry name" value="VPA0735-like"/>
    <property type="match status" value="1"/>
</dbReference>
<dbReference type="AlphaFoldDB" id="A0A4R2GSP2"/>
<dbReference type="Gene3D" id="1.10.3360.10">
    <property type="entry name" value="VPA0735-like domain"/>
    <property type="match status" value="1"/>
</dbReference>
<evidence type="ECO:0008006" key="6">
    <source>
        <dbReference type="Google" id="ProtNLM"/>
    </source>
</evidence>
<dbReference type="Pfam" id="PF06742">
    <property type="entry name" value="DUF1214"/>
    <property type="match status" value="1"/>
</dbReference>
<feature type="domain" description="DUF1214" evidence="2">
    <location>
        <begin position="367"/>
        <end position="472"/>
    </location>
</feature>
<dbReference type="Gene3D" id="2.60.120.600">
    <property type="entry name" value="Domain of unknown function DUF1214, C-terminal domain"/>
    <property type="match status" value="1"/>
</dbReference>
<organism evidence="4 5">
    <name type="scientific">Camelimonas lactis</name>
    <dbReference type="NCBI Taxonomy" id="659006"/>
    <lineage>
        <taxon>Bacteria</taxon>
        <taxon>Pseudomonadati</taxon>
        <taxon>Pseudomonadota</taxon>
        <taxon>Alphaproteobacteria</taxon>
        <taxon>Hyphomicrobiales</taxon>
        <taxon>Chelatococcaceae</taxon>
        <taxon>Camelimonas</taxon>
    </lineage>
</organism>
<gene>
    <name evidence="4" type="ORF">EV666_10671</name>
</gene>
<evidence type="ECO:0000259" key="3">
    <source>
        <dbReference type="Pfam" id="PF06863"/>
    </source>
</evidence>
<accession>A0A4R2GSP2</accession>
<evidence type="ECO:0000256" key="1">
    <source>
        <dbReference type="SAM" id="SignalP"/>
    </source>
</evidence>
<sequence>MTTNPWAVFLIAGTMFAFAPAGQTSAQVTQEPLGGQPPPGSMRSNVDFDYQIKYQRAFEAMLWSLPSVQVHGGRVATIDGLGLKDNDILAMSGPATPKFETWTANSSTPYIIAYTDVKKEPVVLEVPPAGADGSLYGQVVDAWQMTIADIGPSGVDGGKGGKILFTAPDFTGTVPPGYIHVKSPNYRIMFGLRSVRAPGKSAEDAYAYSRRLKMYYLSQAANPPKQNFVDAVDRRYTTLQRHDERYYEYLHATFTYEPVRPQDRHIMGLLATLGIARGKPYNPDDVAKRAMRQAAVDVWHYLQERFDNLPRTMYFWPDRQYVPLLLPDKNRGFSYEYPDRIDVDGRAMAFFWCTMAPGQVSDRPATYYLMAMADNQGRPLEAGRTYRVTVPTNVPIRQFWALTMYDRATMAFIYTQSMRTTLDSYGVDKMKQNADGSVTLYIGPVAPDGLEANWIPTGGKRPLPAFRFYGPDEAFYARTFKMPDFERVD</sequence>